<feature type="non-terminal residue" evidence="1">
    <location>
        <position position="92"/>
    </location>
</feature>
<organism evidence="1">
    <name type="scientific">Streptomyces sp. SID7958</name>
    <dbReference type="NCBI Taxonomy" id="2706093"/>
    <lineage>
        <taxon>Bacteria</taxon>
        <taxon>Bacillati</taxon>
        <taxon>Actinomycetota</taxon>
        <taxon>Actinomycetes</taxon>
        <taxon>Kitasatosporales</taxon>
        <taxon>Streptomycetaceae</taxon>
        <taxon>Streptomyces</taxon>
    </lineage>
</organism>
<accession>A0A6G3U3S4</accession>
<sequence length="92" mass="9940">DLPAAADELQIATLLERRGLTDEEATARYGRDVFALSRELFRRLPPRPVQEPPPGTTTPRSRAARLLSHGPLYAVPSLVYPAVLVALGGPAL</sequence>
<dbReference type="EMBL" id="JAAGMU010000989">
    <property type="protein sequence ID" value="NEC81162.1"/>
    <property type="molecule type" value="Genomic_DNA"/>
</dbReference>
<proteinExistence type="predicted"/>
<protein>
    <submittedName>
        <fullName evidence="1">Uncharacterized protein</fullName>
    </submittedName>
</protein>
<comment type="caution">
    <text evidence="1">The sequence shown here is derived from an EMBL/GenBank/DDBJ whole genome shotgun (WGS) entry which is preliminary data.</text>
</comment>
<name>A0A6G3U3S4_9ACTN</name>
<evidence type="ECO:0000313" key="1">
    <source>
        <dbReference type="EMBL" id="NEC81162.1"/>
    </source>
</evidence>
<reference evidence="1" key="1">
    <citation type="submission" date="2020-01" db="EMBL/GenBank/DDBJ databases">
        <title>Insect and environment-associated Actinomycetes.</title>
        <authorList>
            <person name="Currrie C."/>
            <person name="Chevrette M."/>
            <person name="Carlson C."/>
            <person name="Stubbendieck R."/>
            <person name="Wendt-Pienkowski E."/>
        </authorList>
    </citation>
    <scope>NUCLEOTIDE SEQUENCE</scope>
    <source>
        <strain evidence="1">SID7958</strain>
    </source>
</reference>
<dbReference type="AlphaFoldDB" id="A0A6G3U3S4"/>
<feature type="non-terminal residue" evidence="1">
    <location>
        <position position="1"/>
    </location>
</feature>
<gene>
    <name evidence="1" type="ORF">G3I38_18495</name>
</gene>